<keyword evidence="2" id="KW-0812">Transmembrane</keyword>
<feature type="compositionally biased region" description="Polar residues" evidence="1">
    <location>
        <begin position="9"/>
        <end position="19"/>
    </location>
</feature>
<proteinExistence type="predicted"/>
<feature type="transmembrane region" description="Helical" evidence="2">
    <location>
        <begin position="92"/>
        <end position="109"/>
    </location>
</feature>
<feature type="transmembrane region" description="Helical" evidence="2">
    <location>
        <begin position="67"/>
        <end position="85"/>
    </location>
</feature>
<sequence>MAAPFARSPSRSTRGTTVEISAAAESHRHRNKGRESTSSSFSRSWFLVSSSCLLAVRRSSADDSLQWWFAFIAATMVVHRWGILVRVHCWDWGFWFAFIAGMELFYSGVAG</sequence>
<keyword evidence="4" id="KW-1185">Reference proteome</keyword>
<dbReference type="Proteomes" id="UP000501690">
    <property type="component" value="Linkage Group LG8"/>
</dbReference>
<keyword evidence="2" id="KW-0472">Membrane</keyword>
<name>A0A4D6MTC3_VIGUN</name>
<reference evidence="3 4" key="1">
    <citation type="submission" date="2019-04" db="EMBL/GenBank/DDBJ databases">
        <title>An improved genome assembly and genetic linkage map for asparagus bean, Vigna unguiculata ssp. sesquipedialis.</title>
        <authorList>
            <person name="Xia Q."/>
            <person name="Zhang R."/>
            <person name="Dong Y."/>
        </authorList>
    </citation>
    <scope>NUCLEOTIDE SEQUENCE [LARGE SCALE GENOMIC DNA]</scope>
    <source>
        <tissue evidence="3">Leaf</tissue>
    </source>
</reference>
<feature type="region of interest" description="Disordered" evidence="1">
    <location>
        <begin position="1"/>
        <end position="42"/>
    </location>
</feature>
<keyword evidence="2" id="KW-1133">Transmembrane helix</keyword>
<dbReference type="AlphaFoldDB" id="A0A4D6MTC3"/>
<evidence type="ECO:0000313" key="3">
    <source>
        <dbReference type="EMBL" id="QCE03339.1"/>
    </source>
</evidence>
<evidence type="ECO:0000256" key="1">
    <source>
        <dbReference type="SAM" id="MobiDB-lite"/>
    </source>
</evidence>
<evidence type="ECO:0000313" key="4">
    <source>
        <dbReference type="Proteomes" id="UP000501690"/>
    </source>
</evidence>
<organism evidence="3 4">
    <name type="scientific">Vigna unguiculata</name>
    <name type="common">Cowpea</name>
    <dbReference type="NCBI Taxonomy" id="3917"/>
    <lineage>
        <taxon>Eukaryota</taxon>
        <taxon>Viridiplantae</taxon>
        <taxon>Streptophyta</taxon>
        <taxon>Embryophyta</taxon>
        <taxon>Tracheophyta</taxon>
        <taxon>Spermatophyta</taxon>
        <taxon>Magnoliopsida</taxon>
        <taxon>eudicotyledons</taxon>
        <taxon>Gunneridae</taxon>
        <taxon>Pentapetalae</taxon>
        <taxon>rosids</taxon>
        <taxon>fabids</taxon>
        <taxon>Fabales</taxon>
        <taxon>Fabaceae</taxon>
        <taxon>Papilionoideae</taxon>
        <taxon>50 kb inversion clade</taxon>
        <taxon>NPAAA clade</taxon>
        <taxon>indigoferoid/millettioid clade</taxon>
        <taxon>Phaseoleae</taxon>
        <taxon>Vigna</taxon>
    </lineage>
</organism>
<accession>A0A4D6MTC3</accession>
<protein>
    <submittedName>
        <fullName evidence="3">Uncharacterized protein</fullName>
    </submittedName>
</protein>
<evidence type="ECO:0000256" key="2">
    <source>
        <dbReference type="SAM" id="Phobius"/>
    </source>
</evidence>
<dbReference type="EMBL" id="CP039352">
    <property type="protein sequence ID" value="QCE03339.1"/>
    <property type="molecule type" value="Genomic_DNA"/>
</dbReference>
<gene>
    <name evidence="3" type="ORF">DEO72_LG8g1363</name>
</gene>